<dbReference type="GO" id="GO:0006310">
    <property type="term" value="P:DNA recombination"/>
    <property type="evidence" value="ECO:0007669"/>
    <property type="project" value="InterPro"/>
</dbReference>
<dbReference type="GO" id="GO:0006281">
    <property type="term" value="P:DNA repair"/>
    <property type="evidence" value="ECO:0007669"/>
    <property type="project" value="InterPro"/>
</dbReference>
<comment type="caution">
    <text evidence="1">The sequence shown here is derived from an EMBL/GenBank/DDBJ whole genome shotgun (WGS) entry which is preliminary data.</text>
</comment>
<proteinExistence type="predicted"/>
<dbReference type="AlphaFoldDB" id="A0AAJ2R2R6"/>
<reference evidence="1" key="1">
    <citation type="submission" date="2023-11" db="EMBL/GenBank/DDBJ databases">
        <title>Identification and selenium tolerance of Delftia acidovorans R3-25.</title>
        <authorList>
            <person name="Zhang S."/>
            <person name="Liu Y."/>
            <person name="Guo Y."/>
        </authorList>
    </citation>
    <scope>NUCLEOTIDE SEQUENCE</scope>
    <source>
        <strain evidence="1">R3-25</strain>
    </source>
</reference>
<evidence type="ECO:0000313" key="1">
    <source>
        <dbReference type="EMBL" id="MDX4954579.1"/>
    </source>
</evidence>
<dbReference type="EMBL" id="JAWWMZ010000004">
    <property type="protein sequence ID" value="MDX4954579.1"/>
    <property type="molecule type" value="Genomic_DNA"/>
</dbReference>
<organism evidence="1 2">
    <name type="scientific">Delftia acidovorans</name>
    <name type="common">Pseudomonas acidovorans</name>
    <name type="synonym">Comamonas acidovorans</name>
    <dbReference type="NCBI Taxonomy" id="80866"/>
    <lineage>
        <taxon>Bacteria</taxon>
        <taxon>Pseudomonadati</taxon>
        <taxon>Pseudomonadota</taxon>
        <taxon>Betaproteobacteria</taxon>
        <taxon>Burkholderiales</taxon>
        <taxon>Comamonadaceae</taxon>
        <taxon>Delftia</taxon>
    </lineage>
</organism>
<dbReference type="Proteomes" id="UP001287445">
    <property type="component" value="Unassembled WGS sequence"/>
</dbReference>
<dbReference type="SUPFAM" id="SSF103084">
    <property type="entry name" value="Holliday junction resolvase RusA"/>
    <property type="match status" value="1"/>
</dbReference>
<sequence length="136" mass="15492">MFTLDDYDKFVKVLALDVPWAHTYADTRPGKTDRERRENYRAAAIGVIQATPPSVLWWAFRITVGRAGRSLDVDNIAKTIIDSFCARQIARDNSSFTHLGLYPDDTFDHVRILQVIGNRSTTVDSTRIEVFACIRE</sequence>
<name>A0AAJ2R2R6_DELAC</name>
<gene>
    <name evidence="1" type="ORF">SGN30_14275</name>
</gene>
<accession>A0AAJ2R2R6</accession>
<evidence type="ECO:0000313" key="2">
    <source>
        <dbReference type="Proteomes" id="UP001287445"/>
    </source>
</evidence>
<dbReference type="InterPro" id="IPR036614">
    <property type="entry name" value="RusA-like_sf"/>
</dbReference>
<dbReference type="GO" id="GO:0000287">
    <property type="term" value="F:magnesium ion binding"/>
    <property type="evidence" value="ECO:0007669"/>
    <property type="project" value="InterPro"/>
</dbReference>
<protein>
    <submittedName>
        <fullName evidence="1">Uncharacterized protein</fullName>
    </submittedName>
</protein>
<dbReference type="RefSeq" id="WP_319073805.1">
    <property type="nucleotide sequence ID" value="NZ_JAWWMZ010000004.1"/>
</dbReference>